<dbReference type="NCBIfam" id="NF001030">
    <property type="entry name" value="PRK00110.1"/>
    <property type="match status" value="1"/>
</dbReference>
<dbReference type="InterPro" id="IPR017856">
    <property type="entry name" value="Integrase-like_N"/>
</dbReference>
<evidence type="ECO:0000256" key="3">
    <source>
        <dbReference type="ARBA" id="ARBA00022490"/>
    </source>
</evidence>
<feature type="domain" description="TACO1/YebC-like second and third" evidence="5">
    <location>
        <begin position="82"/>
        <end position="238"/>
    </location>
</feature>
<dbReference type="Gene3D" id="3.30.70.980">
    <property type="match status" value="2"/>
</dbReference>
<keyword evidence="4" id="KW-0238">DNA-binding</keyword>
<organism evidence="7">
    <name type="scientific">bioreactor metagenome</name>
    <dbReference type="NCBI Taxonomy" id="1076179"/>
    <lineage>
        <taxon>unclassified sequences</taxon>
        <taxon>metagenomes</taxon>
        <taxon>ecological metagenomes</taxon>
    </lineage>
</organism>
<dbReference type="GO" id="GO:0005829">
    <property type="term" value="C:cytosol"/>
    <property type="evidence" value="ECO:0007669"/>
    <property type="project" value="TreeGrafter"/>
</dbReference>
<evidence type="ECO:0000313" key="7">
    <source>
        <dbReference type="EMBL" id="MPN03425.1"/>
    </source>
</evidence>
<dbReference type="InterPro" id="IPR049083">
    <property type="entry name" value="TACO1_YebC_N"/>
</dbReference>
<dbReference type="InterPro" id="IPR029072">
    <property type="entry name" value="YebC-like"/>
</dbReference>
<dbReference type="SUPFAM" id="SSF75625">
    <property type="entry name" value="YebC-like"/>
    <property type="match status" value="1"/>
</dbReference>
<sequence>MSGHSKWANIKHTKGKADAARGQVFARISKEIIMSVRSGGANPDYNIKLKTLIAKAKENNMPNDNIARAIQRGSGQLDGVNYEELTYEGYGPGGVAIMVEVITDNRNRTAGDIRHIFDKYGGNLGETGSVNWMFAKKGVIIIDREEYPLEEDDMLMIVLEAGGEDLVVKEDVFEIYTVPSQLDTVKASLEGQFRFLLAEVSNVPNNKIQVEDEALLKLKKLLSFLNENDDVQNVYDNADYEDEDEDE</sequence>
<evidence type="ECO:0000256" key="4">
    <source>
        <dbReference type="ARBA" id="ARBA00023125"/>
    </source>
</evidence>
<dbReference type="InterPro" id="IPR026564">
    <property type="entry name" value="Transcrip_reg_TACO1-like_dom3"/>
</dbReference>
<dbReference type="PANTHER" id="PTHR12532">
    <property type="entry name" value="TRANSLATIONAL ACTIVATOR OF CYTOCHROME C OXIDASE 1"/>
    <property type="match status" value="1"/>
</dbReference>
<dbReference type="Pfam" id="PF01709">
    <property type="entry name" value="Transcrip_reg"/>
    <property type="match status" value="1"/>
</dbReference>
<evidence type="ECO:0000256" key="2">
    <source>
        <dbReference type="ARBA" id="ARBA00008724"/>
    </source>
</evidence>
<dbReference type="HAMAP" id="MF_00693">
    <property type="entry name" value="Transcrip_reg_TACO1"/>
    <property type="match status" value="1"/>
</dbReference>
<dbReference type="InterPro" id="IPR002876">
    <property type="entry name" value="Transcrip_reg_TACO1-like"/>
</dbReference>
<dbReference type="GO" id="GO:0003677">
    <property type="term" value="F:DNA binding"/>
    <property type="evidence" value="ECO:0007669"/>
    <property type="project" value="UniProtKB-KW"/>
</dbReference>
<dbReference type="GO" id="GO:0005739">
    <property type="term" value="C:mitochondrion"/>
    <property type="evidence" value="ECO:0007669"/>
    <property type="project" value="UniProtKB-SubCell"/>
</dbReference>
<dbReference type="AlphaFoldDB" id="A0A645EN28"/>
<proteinExistence type="inferred from homology"/>
<evidence type="ECO:0000259" key="5">
    <source>
        <dbReference type="Pfam" id="PF01709"/>
    </source>
</evidence>
<dbReference type="FunFam" id="1.10.10.200:FF:000002">
    <property type="entry name" value="Probable transcriptional regulatory protein CLM62_37755"/>
    <property type="match status" value="1"/>
</dbReference>
<name>A0A645EN28_9ZZZZ</name>
<dbReference type="Gene3D" id="1.10.10.200">
    <property type="match status" value="1"/>
</dbReference>
<accession>A0A645EN28</accession>
<feature type="domain" description="TACO1/YebC-like N-terminal" evidence="6">
    <location>
        <begin position="5"/>
        <end position="76"/>
    </location>
</feature>
<dbReference type="EMBL" id="VSSQ01049345">
    <property type="protein sequence ID" value="MPN03425.1"/>
    <property type="molecule type" value="Genomic_DNA"/>
</dbReference>
<reference evidence="7" key="1">
    <citation type="submission" date="2019-08" db="EMBL/GenBank/DDBJ databases">
        <authorList>
            <person name="Kucharzyk K."/>
            <person name="Murdoch R.W."/>
            <person name="Higgins S."/>
            <person name="Loffler F."/>
        </authorList>
    </citation>
    <scope>NUCLEOTIDE SEQUENCE</scope>
</reference>
<dbReference type="PANTHER" id="PTHR12532:SF6">
    <property type="entry name" value="TRANSCRIPTIONAL REGULATORY PROTEIN YEBC-RELATED"/>
    <property type="match status" value="1"/>
</dbReference>
<comment type="similarity">
    <text evidence="2">Belongs to the TACO1 family.</text>
</comment>
<dbReference type="NCBIfam" id="NF009044">
    <property type="entry name" value="PRK12378.1"/>
    <property type="match status" value="1"/>
</dbReference>
<comment type="subcellular location">
    <subcellularLocation>
        <location evidence="1">Mitochondrion</location>
    </subcellularLocation>
</comment>
<dbReference type="InterPro" id="IPR048300">
    <property type="entry name" value="TACO1_YebC-like_2nd/3rd_dom"/>
</dbReference>
<comment type="caution">
    <text evidence="7">The sequence shown here is derived from an EMBL/GenBank/DDBJ whole genome shotgun (WGS) entry which is preliminary data.</text>
</comment>
<evidence type="ECO:0000259" key="6">
    <source>
        <dbReference type="Pfam" id="PF20772"/>
    </source>
</evidence>
<dbReference type="Pfam" id="PF20772">
    <property type="entry name" value="TACO1_YebC_N"/>
    <property type="match status" value="1"/>
</dbReference>
<evidence type="ECO:0000256" key="1">
    <source>
        <dbReference type="ARBA" id="ARBA00004173"/>
    </source>
</evidence>
<keyword evidence="3" id="KW-0963">Cytoplasm</keyword>
<gene>
    <name evidence="7" type="ORF">SDC9_150655</name>
</gene>
<dbReference type="NCBIfam" id="TIGR01033">
    <property type="entry name" value="YebC/PmpR family DNA-binding transcriptional regulator"/>
    <property type="match status" value="1"/>
</dbReference>
<protein>
    <submittedName>
        <fullName evidence="7">Putative transcriptional regulatory protein</fullName>
    </submittedName>
</protein>